<evidence type="ECO:0000256" key="3">
    <source>
        <dbReference type="ARBA" id="ARBA00022603"/>
    </source>
</evidence>
<proteinExistence type="predicted"/>
<dbReference type="GO" id="GO:0008983">
    <property type="term" value="F:protein-glutamate O-methyltransferase activity"/>
    <property type="evidence" value="ECO:0007669"/>
    <property type="project" value="UniProtKB-EC"/>
</dbReference>
<dbReference type="PANTHER" id="PTHR24422:SF19">
    <property type="entry name" value="CHEMOTAXIS PROTEIN METHYLTRANSFERASE"/>
    <property type="match status" value="1"/>
</dbReference>
<dbReference type="SUPFAM" id="SSF47757">
    <property type="entry name" value="Chemotaxis receptor methyltransferase CheR, N-terminal domain"/>
    <property type="match status" value="1"/>
</dbReference>
<sequence length="277" mass="31820">MEKVRDFDFTDRDFEKVRTLVKSHTGISLSDAKKDMVYSRLSRRLRSLEIDRFSDYCSLVEGGDDAELIKFTNAITTNLTAFFREDHHFQYLAKTLIPELTKSNSDKRIRIWSAGCSTGEEPYSLAIAMKEAIPSIDSWDVKILATDLDSDVLNTAKNGIYNSDRIDGLSSGRKKKWFLKGKGDNAGTVRVRPELQDLITFKQLNLLREWPTKGPFDFIFCRNVVIYFDKDTQKVLFDRYANVLKSGAHLFIGHSESLFKVSDRFNLLGQTIYNKIK</sequence>
<evidence type="ECO:0000256" key="5">
    <source>
        <dbReference type="ARBA" id="ARBA00022691"/>
    </source>
</evidence>
<dbReference type="CDD" id="cd02440">
    <property type="entry name" value="AdoMet_MTases"/>
    <property type="match status" value="1"/>
</dbReference>
<comment type="catalytic activity">
    <reaction evidence="1">
        <text>L-glutamyl-[protein] + S-adenosyl-L-methionine = [protein]-L-glutamate 5-O-methyl ester + S-adenosyl-L-homocysteine</text>
        <dbReference type="Rhea" id="RHEA:24452"/>
        <dbReference type="Rhea" id="RHEA-COMP:10208"/>
        <dbReference type="Rhea" id="RHEA-COMP:10311"/>
        <dbReference type="ChEBI" id="CHEBI:29973"/>
        <dbReference type="ChEBI" id="CHEBI:57856"/>
        <dbReference type="ChEBI" id="CHEBI:59789"/>
        <dbReference type="ChEBI" id="CHEBI:82795"/>
        <dbReference type="EC" id="2.1.1.80"/>
    </reaction>
</comment>
<dbReference type="InterPro" id="IPR000780">
    <property type="entry name" value="CheR_MeTrfase"/>
</dbReference>
<dbReference type="InterPro" id="IPR026024">
    <property type="entry name" value="Chemotaxis_MeTrfase_CheR"/>
</dbReference>
<dbReference type="InterPro" id="IPR022641">
    <property type="entry name" value="CheR_N"/>
</dbReference>
<evidence type="ECO:0000256" key="1">
    <source>
        <dbReference type="ARBA" id="ARBA00001541"/>
    </source>
</evidence>
<name>A0A3B0ZB70_9ZZZZ</name>
<dbReference type="Gene3D" id="1.10.155.10">
    <property type="entry name" value="Chemotaxis receptor methyltransferase CheR, N-terminal domain"/>
    <property type="match status" value="1"/>
</dbReference>
<evidence type="ECO:0000256" key="4">
    <source>
        <dbReference type="ARBA" id="ARBA00022679"/>
    </source>
</evidence>
<dbReference type="EMBL" id="UOFQ01000006">
    <property type="protein sequence ID" value="VAW84772.1"/>
    <property type="molecule type" value="Genomic_DNA"/>
</dbReference>
<dbReference type="Pfam" id="PF03705">
    <property type="entry name" value="CheR_N"/>
    <property type="match status" value="1"/>
</dbReference>
<dbReference type="PANTHER" id="PTHR24422">
    <property type="entry name" value="CHEMOTAXIS PROTEIN METHYLTRANSFERASE"/>
    <property type="match status" value="1"/>
</dbReference>
<keyword evidence="3 7" id="KW-0489">Methyltransferase</keyword>
<dbReference type="PROSITE" id="PS50123">
    <property type="entry name" value="CHER"/>
    <property type="match status" value="1"/>
</dbReference>
<evidence type="ECO:0000256" key="2">
    <source>
        <dbReference type="ARBA" id="ARBA00012534"/>
    </source>
</evidence>
<accession>A0A3B0ZB70</accession>
<dbReference type="SUPFAM" id="SSF53335">
    <property type="entry name" value="S-adenosyl-L-methionine-dependent methyltransferases"/>
    <property type="match status" value="1"/>
</dbReference>
<dbReference type="Gene3D" id="3.40.50.150">
    <property type="entry name" value="Vaccinia Virus protein VP39"/>
    <property type="match status" value="1"/>
</dbReference>
<dbReference type="GO" id="GO:0032259">
    <property type="term" value="P:methylation"/>
    <property type="evidence" value="ECO:0007669"/>
    <property type="project" value="UniProtKB-KW"/>
</dbReference>
<organism evidence="7">
    <name type="scientific">hydrothermal vent metagenome</name>
    <dbReference type="NCBI Taxonomy" id="652676"/>
    <lineage>
        <taxon>unclassified sequences</taxon>
        <taxon>metagenomes</taxon>
        <taxon>ecological metagenomes</taxon>
    </lineage>
</organism>
<dbReference type="SMART" id="SM00138">
    <property type="entry name" value="MeTrc"/>
    <property type="match status" value="1"/>
</dbReference>
<keyword evidence="5" id="KW-0949">S-adenosyl-L-methionine</keyword>
<dbReference type="InterPro" id="IPR022642">
    <property type="entry name" value="CheR_C"/>
</dbReference>
<keyword evidence="4 7" id="KW-0808">Transferase</keyword>
<evidence type="ECO:0000313" key="7">
    <source>
        <dbReference type="EMBL" id="VAW84772.1"/>
    </source>
</evidence>
<dbReference type="InterPro" id="IPR036804">
    <property type="entry name" value="CheR_N_sf"/>
</dbReference>
<dbReference type="PIRSF" id="PIRSF000410">
    <property type="entry name" value="CheR"/>
    <property type="match status" value="1"/>
</dbReference>
<dbReference type="Pfam" id="PF01739">
    <property type="entry name" value="CheR"/>
    <property type="match status" value="1"/>
</dbReference>
<dbReference type="PRINTS" id="PR00996">
    <property type="entry name" value="CHERMTFRASE"/>
</dbReference>
<dbReference type="InterPro" id="IPR029063">
    <property type="entry name" value="SAM-dependent_MTases_sf"/>
</dbReference>
<dbReference type="InterPro" id="IPR050903">
    <property type="entry name" value="Bact_Chemotaxis_MeTrfase"/>
</dbReference>
<gene>
    <name evidence="7" type="ORF">MNBD_GAMMA17-1568</name>
</gene>
<feature type="domain" description="CheR-type methyltransferase" evidence="6">
    <location>
        <begin position="2"/>
        <end position="277"/>
    </location>
</feature>
<protein>
    <recommendedName>
        <fullName evidence="2">protein-glutamate O-methyltransferase</fullName>
        <ecNumber evidence="2">2.1.1.80</ecNumber>
    </recommendedName>
</protein>
<dbReference type="EC" id="2.1.1.80" evidence="2"/>
<reference evidence="7" key="1">
    <citation type="submission" date="2018-06" db="EMBL/GenBank/DDBJ databases">
        <authorList>
            <person name="Zhirakovskaya E."/>
        </authorList>
    </citation>
    <scope>NUCLEOTIDE SEQUENCE</scope>
</reference>
<dbReference type="AlphaFoldDB" id="A0A3B0ZB70"/>
<evidence type="ECO:0000259" key="6">
    <source>
        <dbReference type="PROSITE" id="PS50123"/>
    </source>
</evidence>